<dbReference type="AlphaFoldDB" id="A0A1G6N7Q8"/>
<dbReference type="Pfam" id="PF03734">
    <property type="entry name" value="YkuD"/>
    <property type="match status" value="1"/>
</dbReference>
<evidence type="ECO:0000256" key="7">
    <source>
        <dbReference type="PROSITE-ProRule" id="PRU01373"/>
    </source>
</evidence>
<evidence type="ECO:0000256" key="1">
    <source>
        <dbReference type="ARBA" id="ARBA00004752"/>
    </source>
</evidence>
<gene>
    <name evidence="9" type="ORF">SAMN05421749_10923</name>
</gene>
<dbReference type="GO" id="GO:0008360">
    <property type="term" value="P:regulation of cell shape"/>
    <property type="evidence" value="ECO:0007669"/>
    <property type="project" value="UniProtKB-UniRule"/>
</dbReference>
<keyword evidence="3" id="KW-0808">Transferase</keyword>
<dbReference type="PANTHER" id="PTHR36699">
    <property type="entry name" value="LD-TRANSPEPTIDASE"/>
    <property type="match status" value="1"/>
</dbReference>
<dbReference type="SUPFAM" id="SSF141523">
    <property type="entry name" value="L,D-transpeptidase catalytic domain-like"/>
    <property type="match status" value="1"/>
</dbReference>
<feature type="active site" description="Proton donor/acceptor" evidence="7">
    <location>
        <position position="138"/>
    </location>
</feature>
<reference evidence="10" key="1">
    <citation type="submission" date="2016-09" db="EMBL/GenBank/DDBJ databases">
        <authorList>
            <person name="Varghese N."/>
            <person name="Submissions S."/>
        </authorList>
    </citation>
    <scope>NUCLEOTIDE SEQUENCE [LARGE SCALE GENOMIC DNA]</scope>
    <source>
        <strain evidence="10">ANC 3699</strain>
    </source>
</reference>
<evidence type="ECO:0000256" key="2">
    <source>
        <dbReference type="ARBA" id="ARBA00005992"/>
    </source>
</evidence>
<accession>A0A1G6N7Q8</accession>
<dbReference type="GO" id="GO:0016740">
    <property type="term" value="F:transferase activity"/>
    <property type="evidence" value="ECO:0007669"/>
    <property type="project" value="UniProtKB-KW"/>
</dbReference>
<proteinExistence type="inferred from homology"/>
<evidence type="ECO:0000313" key="10">
    <source>
        <dbReference type="Proteomes" id="UP000242317"/>
    </source>
</evidence>
<evidence type="ECO:0000256" key="4">
    <source>
        <dbReference type="ARBA" id="ARBA00022960"/>
    </source>
</evidence>
<dbReference type="PROSITE" id="PS52029">
    <property type="entry name" value="LD_TPASE"/>
    <property type="match status" value="1"/>
</dbReference>
<dbReference type="UniPathway" id="UPA00219"/>
<dbReference type="GO" id="GO:0004180">
    <property type="term" value="F:carboxypeptidase activity"/>
    <property type="evidence" value="ECO:0007669"/>
    <property type="project" value="UniProtKB-ARBA"/>
</dbReference>
<keyword evidence="6 7" id="KW-0961">Cell wall biogenesis/degradation</keyword>
<feature type="active site" description="Nucleophile" evidence="7">
    <location>
        <position position="165"/>
    </location>
</feature>
<dbReference type="InterPro" id="IPR038063">
    <property type="entry name" value="Transpep_catalytic_dom"/>
</dbReference>
<evidence type="ECO:0000256" key="5">
    <source>
        <dbReference type="ARBA" id="ARBA00022984"/>
    </source>
</evidence>
<dbReference type="OrthoDB" id="9809748at2"/>
<dbReference type="GO" id="GO:0009252">
    <property type="term" value="P:peptidoglycan biosynthetic process"/>
    <property type="evidence" value="ECO:0007669"/>
    <property type="project" value="UniProtKB-UniPathway"/>
</dbReference>
<dbReference type="InterPro" id="IPR005490">
    <property type="entry name" value="LD_TPept_cat_dom"/>
</dbReference>
<sequence>MKKFILLSLAVVAFFGILNAKTLAKFLPSAEEQKTTVQTVDWSAVQIDRVEVYKSKRLLQVLDDGKVIKTYKMRLGFAPIGHKTTEGDGKTPEGKYVLDWRNPNSQFYKSLHISYPNADDLAQAKSRGVSAGGDVMIHGSAKNLGGSEGQALYGYMPKSDWTWGCVAVSNQDMDELWKYVKNGTVIEIFP</sequence>
<organism evidence="9 10">
    <name type="scientific">Acinetobacter marinus</name>
    <dbReference type="NCBI Taxonomy" id="281375"/>
    <lineage>
        <taxon>Bacteria</taxon>
        <taxon>Pseudomonadati</taxon>
        <taxon>Pseudomonadota</taxon>
        <taxon>Gammaproteobacteria</taxon>
        <taxon>Moraxellales</taxon>
        <taxon>Moraxellaceae</taxon>
        <taxon>Acinetobacter</taxon>
    </lineage>
</organism>
<dbReference type="PANTHER" id="PTHR36699:SF1">
    <property type="entry name" value="L,D-TRANSPEPTIDASE YAFK-RELATED"/>
    <property type="match status" value="1"/>
</dbReference>
<comment type="pathway">
    <text evidence="1 7">Cell wall biogenesis; peptidoglycan biosynthesis.</text>
</comment>
<evidence type="ECO:0000256" key="6">
    <source>
        <dbReference type="ARBA" id="ARBA00023316"/>
    </source>
</evidence>
<protein>
    <submittedName>
        <fullName evidence="9">L,D-transpeptidase catalytic domain</fullName>
    </submittedName>
</protein>
<dbReference type="EMBL" id="FMYK01000009">
    <property type="protein sequence ID" value="SDC63880.1"/>
    <property type="molecule type" value="Genomic_DNA"/>
</dbReference>
<feature type="domain" description="L,D-TPase catalytic" evidence="8">
    <location>
        <begin position="48"/>
        <end position="189"/>
    </location>
</feature>
<evidence type="ECO:0000256" key="3">
    <source>
        <dbReference type="ARBA" id="ARBA00022679"/>
    </source>
</evidence>
<keyword evidence="10" id="KW-1185">Reference proteome</keyword>
<comment type="similarity">
    <text evidence="2">Belongs to the YkuD family.</text>
</comment>
<evidence type="ECO:0000313" key="9">
    <source>
        <dbReference type="EMBL" id="SDC63880.1"/>
    </source>
</evidence>
<dbReference type="Gene3D" id="2.40.440.10">
    <property type="entry name" value="L,D-transpeptidase catalytic domain-like"/>
    <property type="match status" value="1"/>
</dbReference>
<keyword evidence="4 7" id="KW-0133">Cell shape</keyword>
<keyword evidence="5 7" id="KW-0573">Peptidoglycan synthesis</keyword>
<dbReference type="GO" id="GO:0071555">
    <property type="term" value="P:cell wall organization"/>
    <property type="evidence" value="ECO:0007669"/>
    <property type="project" value="UniProtKB-UniRule"/>
</dbReference>
<name>A0A1G6N7Q8_9GAMM</name>
<dbReference type="RefSeq" id="WP_092620969.1">
    <property type="nucleotide sequence ID" value="NZ_FMYK01000009.1"/>
</dbReference>
<dbReference type="Proteomes" id="UP000242317">
    <property type="component" value="Unassembled WGS sequence"/>
</dbReference>
<evidence type="ECO:0000259" key="8">
    <source>
        <dbReference type="PROSITE" id="PS52029"/>
    </source>
</evidence>
<dbReference type="CDD" id="cd16913">
    <property type="entry name" value="YkuD_like"/>
    <property type="match status" value="1"/>
</dbReference>